<dbReference type="SUPFAM" id="SSF53901">
    <property type="entry name" value="Thiolase-like"/>
    <property type="match status" value="2"/>
</dbReference>
<dbReference type="Gene3D" id="3.40.47.10">
    <property type="match status" value="2"/>
</dbReference>
<evidence type="ECO:0000259" key="6">
    <source>
        <dbReference type="Pfam" id="PF00195"/>
    </source>
</evidence>
<dbReference type="InterPro" id="IPR018088">
    <property type="entry name" value="Chalcone/stilbene_synthase_AS"/>
</dbReference>
<keyword evidence="9" id="KW-1185">Reference proteome</keyword>
<dbReference type="Pfam" id="PF02797">
    <property type="entry name" value="Chal_sti_synt_C"/>
    <property type="match status" value="1"/>
</dbReference>
<evidence type="ECO:0000256" key="5">
    <source>
        <dbReference type="RuleBase" id="RU003633"/>
    </source>
</evidence>
<evidence type="ECO:0000256" key="3">
    <source>
        <dbReference type="ARBA" id="ARBA00023315"/>
    </source>
</evidence>
<keyword evidence="3 5" id="KW-0012">Acyltransferase</keyword>
<dbReference type="Proteomes" id="UP000822688">
    <property type="component" value="Chromosome 10"/>
</dbReference>
<organism evidence="8 9">
    <name type="scientific">Ceratodon purpureus</name>
    <name type="common">Fire moss</name>
    <name type="synonym">Dicranum purpureum</name>
    <dbReference type="NCBI Taxonomy" id="3225"/>
    <lineage>
        <taxon>Eukaryota</taxon>
        <taxon>Viridiplantae</taxon>
        <taxon>Streptophyta</taxon>
        <taxon>Embryophyta</taxon>
        <taxon>Bryophyta</taxon>
        <taxon>Bryophytina</taxon>
        <taxon>Bryopsida</taxon>
        <taxon>Dicranidae</taxon>
        <taxon>Pseudoditrichales</taxon>
        <taxon>Ditrichaceae</taxon>
        <taxon>Ceratodon</taxon>
    </lineage>
</organism>
<feature type="domain" description="Chalcone/stilbene synthase N-terminal" evidence="6">
    <location>
        <begin position="25"/>
        <end position="243"/>
    </location>
</feature>
<evidence type="ECO:0000256" key="4">
    <source>
        <dbReference type="PIRSR" id="PIRSR000451-1"/>
    </source>
</evidence>
<dbReference type="PIRSF" id="PIRSF000451">
    <property type="entry name" value="PKS_III"/>
    <property type="match status" value="1"/>
</dbReference>
<proteinExistence type="inferred from homology"/>
<dbReference type="OrthoDB" id="1854138at2759"/>
<dbReference type="InterPro" id="IPR011141">
    <property type="entry name" value="Polyketide_synthase_type-III"/>
</dbReference>
<evidence type="ECO:0000313" key="8">
    <source>
        <dbReference type="EMBL" id="KAG0560296.1"/>
    </source>
</evidence>
<dbReference type="InterPro" id="IPR012328">
    <property type="entry name" value="Chalcone/stilbene_synt_C"/>
</dbReference>
<comment type="similarity">
    <text evidence="1 5">Belongs to the thiolase-like superfamily. Chalcone/stilbene synthases family.</text>
</comment>
<feature type="active site" description="Acyl-thioester intermediate" evidence="4">
    <location>
        <position position="179"/>
    </location>
</feature>
<accession>A0A8T0GL74</accession>
<evidence type="ECO:0008006" key="10">
    <source>
        <dbReference type="Google" id="ProtNLM"/>
    </source>
</evidence>
<comment type="caution">
    <text evidence="8">The sequence shown here is derived from an EMBL/GenBank/DDBJ whole genome shotgun (WGS) entry which is preliminary data.</text>
</comment>
<name>A0A8T0GL74_CERPU</name>
<dbReference type="InterPro" id="IPR001099">
    <property type="entry name" value="Chalcone/stilbene_synt_N"/>
</dbReference>
<dbReference type="PANTHER" id="PTHR11877">
    <property type="entry name" value="HYDROXYMETHYLGLUTARYL-COA SYNTHASE"/>
    <property type="match status" value="1"/>
</dbReference>
<dbReference type="FunFam" id="3.40.47.10:FF:000025">
    <property type="entry name" value="Chalcone synthase 2"/>
    <property type="match status" value="1"/>
</dbReference>
<keyword evidence="2 5" id="KW-0808">Transferase</keyword>
<protein>
    <recommendedName>
        <fullName evidence="10">Chalcone synthase</fullName>
    </recommendedName>
</protein>
<dbReference type="GO" id="GO:0016747">
    <property type="term" value="F:acyltransferase activity, transferring groups other than amino-acyl groups"/>
    <property type="evidence" value="ECO:0007669"/>
    <property type="project" value="InterPro"/>
</dbReference>
<evidence type="ECO:0000256" key="1">
    <source>
        <dbReference type="ARBA" id="ARBA00005531"/>
    </source>
</evidence>
<dbReference type="CDD" id="cd00831">
    <property type="entry name" value="CHS_like"/>
    <property type="match status" value="1"/>
</dbReference>
<evidence type="ECO:0000313" key="9">
    <source>
        <dbReference type="Proteomes" id="UP000822688"/>
    </source>
</evidence>
<dbReference type="InterPro" id="IPR016039">
    <property type="entry name" value="Thiolase-like"/>
</dbReference>
<dbReference type="PANTHER" id="PTHR11877:SF14">
    <property type="entry name" value="CHALCONE SYNTHASE"/>
    <property type="match status" value="1"/>
</dbReference>
<dbReference type="Pfam" id="PF00195">
    <property type="entry name" value="Chal_sti_synt_N"/>
    <property type="match status" value="1"/>
</dbReference>
<evidence type="ECO:0000256" key="2">
    <source>
        <dbReference type="ARBA" id="ARBA00022679"/>
    </source>
</evidence>
<dbReference type="AlphaFoldDB" id="A0A8T0GL74"/>
<evidence type="ECO:0000259" key="7">
    <source>
        <dbReference type="Pfam" id="PF02797"/>
    </source>
</evidence>
<dbReference type="FunFam" id="3.40.47.10:FF:000014">
    <property type="entry name" value="Chalcone synthase 1"/>
    <property type="match status" value="1"/>
</dbReference>
<sequence length="405" mass="43635">MAPPSGEVEAVQLPQALGGLQPRCQARADGPACVLGMGTANPPTEILQEGYPDRFFDITNCSDKLALKAKFKRICDKSGIRKRHMYLTEEVLKANPLMTTYKEPSLDVRHDITIVQVPKLAAEAATNAIKEWGGRKSDITHIVFATTSGVNMPGADLTIAKLLGLKPTVRRVMMYQTGCFGGATALRVAKDLAENNKGARVLAVCAEVTAVTYRAPDEEHLDGLIGSALFGDGAAVYVVGSDPKPLVEKPLFEVLWAGETFLPGTQEIITGKLTEAGLFLKASIEVPGLISSNIGAFLNEVRKVIGSPDYNEMFWAVHPGGPAILSKIEDKLALNKDKMQGSRDILQEYGNMSCASIMFVLDQIRKRSLKMGSSTLGEGNEYGWFIGFGPGLTLEVIVLRAAPNV</sequence>
<gene>
    <name evidence="8" type="ORF">KC19_10G169700</name>
</gene>
<reference evidence="8" key="1">
    <citation type="submission" date="2020-06" db="EMBL/GenBank/DDBJ databases">
        <title>WGS assembly of Ceratodon purpureus strain R40.</title>
        <authorList>
            <person name="Carey S.B."/>
            <person name="Jenkins J."/>
            <person name="Shu S."/>
            <person name="Lovell J.T."/>
            <person name="Sreedasyam A."/>
            <person name="Maumus F."/>
            <person name="Tiley G.P."/>
            <person name="Fernandez-Pozo N."/>
            <person name="Barry K."/>
            <person name="Chen C."/>
            <person name="Wang M."/>
            <person name="Lipzen A."/>
            <person name="Daum C."/>
            <person name="Saski C.A."/>
            <person name="Payton A.C."/>
            <person name="Mcbreen J.C."/>
            <person name="Conrad R.E."/>
            <person name="Kollar L.M."/>
            <person name="Olsson S."/>
            <person name="Huttunen S."/>
            <person name="Landis J.B."/>
            <person name="Wickett N.J."/>
            <person name="Johnson M.G."/>
            <person name="Rensing S.A."/>
            <person name="Grimwood J."/>
            <person name="Schmutz J."/>
            <person name="Mcdaniel S.F."/>
        </authorList>
    </citation>
    <scope>NUCLEOTIDE SEQUENCE</scope>
    <source>
        <strain evidence="8">R40</strain>
    </source>
</reference>
<dbReference type="EMBL" id="CM026431">
    <property type="protein sequence ID" value="KAG0560296.1"/>
    <property type="molecule type" value="Genomic_DNA"/>
</dbReference>
<dbReference type="PROSITE" id="PS00441">
    <property type="entry name" value="CHALCONE_SYNTH"/>
    <property type="match status" value="1"/>
</dbReference>
<feature type="domain" description="Chalcone/stilbene synthase C-terminal" evidence="7">
    <location>
        <begin position="255"/>
        <end position="402"/>
    </location>
</feature>
<dbReference type="GO" id="GO:0030639">
    <property type="term" value="P:polyketide biosynthetic process"/>
    <property type="evidence" value="ECO:0007669"/>
    <property type="project" value="TreeGrafter"/>
</dbReference>